<dbReference type="Gene3D" id="3.40.50.410">
    <property type="entry name" value="von Willebrand factor, type A domain"/>
    <property type="match status" value="1"/>
</dbReference>
<reference evidence="1 2" key="1">
    <citation type="submission" date="2019-11" db="EMBL/GenBank/DDBJ databases">
        <authorList>
            <person name="Li X.-J."/>
            <person name="Feng X.-M."/>
        </authorList>
    </citation>
    <scope>NUCLEOTIDE SEQUENCE [LARGE SCALE GENOMIC DNA]</scope>
    <source>
        <strain evidence="1 2">XMNu-373</strain>
    </source>
</reference>
<name>A0A7K3LY63_9ACTN</name>
<dbReference type="InterPro" id="IPR036465">
    <property type="entry name" value="vWFA_dom_sf"/>
</dbReference>
<dbReference type="EMBL" id="WLZY01000001">
    <property type="protein sequence ID" value="NDL55612.1"/>
    <property type="molecule type" value="Genomic_DNA"/>
</dbReference>
<organism evidence="1 2">
    <name type="scientific">Phytoactinopolyspora mesophila</name>
    <dbReference type="NCBI Taxonomy" id="2650750"/>
    <lineage>
        <taxon>Bacteria</taxon>
        <taxon>Bacillati</taxon>
        <taxon>Actinomycetota</taxon>
        <taxon>Actinomycetes</taxon>
        <taxon>Jiangellales</taxon>
        <taxon>Jiangellaceae</taxon>
        <taxon>Phytoactinopolyspora</taxon>
    </lineage>
</organism>
<sequence length="133" mass="14658">MCSPAPCEVAAGLADDGIDLTINTVGFALEDNDQAREELNCIAEVARGEFRDVESASELTETLEEITARERRRVEFTGSALEGAPIPQNARTGDLDTTYTDVVLPGELNYYRFEVNGSDRTAGYRHPWISSRE</sequence>
<protein>
    <recommendedName>
        <fullName evidence="3">VWA domain-containing protein</fullName>
    </recommendedName>
</protein>
<dbReference type="AlphaFoldDB" id="A0A7K3LY63"/>
<evidence type="ECO:0008006" key="3">
    <source>
        <dbReference type="Google" id="ProtNLM"/>
    </source>
</evidence>
<dbReference type="RefSeq" id="WP_162448307.1">
    <property type="nucleotide sequence ID" value="NZ_WLZY01000001.1"/>
</dbReference>
<comment type="caution">
    <text evidence="1">The sequence shown here is derived from an EMBL/GenBank/DDBJ whole genome shotgun (WGS) entry which is preliminary data.</text>
</comment>
<proteinExistence type="predicted"/>
<keyword evidence="2" id="KW-1185">Reference proteome</keyword>
<evidence type="ECO:0000313" key="2">
    <source>
        <dbReference type="Proteomes" id="UP000460435"/>
    </source>
</evidence>
<gene>
    <name evidence="1" type="ORF">F7O44_00840</name>
</gene>
<dbReference type="Proteomes" id="UP000460435">
    <property type="component" value="Unassembled WGS sequence"/>
</dbReference>
<evidence type="ECO:0000313" key="1">
    <source>
        <dbReference type="EMBL" id="NDL55612.1"/>
    </source>
</evidence>
<accession>A0A7K3LY63</accession>